<protein>
    <submittedName>
        <fullName evidence="3">Uncharacterized protein</fullName>
    </submittedName>
</protein>
<keyword evidence="2" id="KW-1185">Reference proteome</keyword>
<dbReference type="AlphaFoldDB" id="A0A7I4YR77"/>
<name>A0A7I4YR77_HAECO</name>
<reference evidence="3" key="1">
    <citation type="submission" date="2020-12" db="UniProtKB">
        <authorList>
            <consortium name="WormBaseParasite"/>
        </authorList>
    </citation>
    <scope>IDENTIFICATION</scope>
    <source>
        <strain evidence="3">MHco3</strain>
    </source>
</reference>
<evidence type="ECO:0000313" key="2">
    <source>
        <dbReference type="Proteomes" id="UP000025227"/>
    </source>
</evidence>
<dbReference type="Proteomes" id="UP000025227">
    <property type="component" value="Unplaced"/>
</dbReference>
<evidence type="ECO:0000256" key="1">
    <source>
        <dbReference type="SAM" id="SignalP"/>
    </source>
</evidence>
<proteinExistence type="predicted"/>
<sequence length="147" mass="14604">MQLLILLALVAGSTAFLFGGGGCGCAAPSPCGCGGGLPMLQLPQLLLPQPCGGGCAPPPPPPCGGGCAPPPPPPPPPQPCGGPVGCAGAPFPQPYAAPPHHNAYVVSESKTQLKLVSQDIISGHSMSSFLCICLIKAAMKLKRSCRS</sequence>
<organism evidence="2 3">
    <name type="scientific">Haemonchus contortus</name>
    <name type="common">Barber pole worm</name>
    <dbReference type="NCBI Taxonomy" id="6289"/>
    <lineage>
        <taxon>Eukaryota</taxon>
        <taxon>Metazoa</taxon>
        <taxon>Ecdysozoa</taxon>
        <taxon>Nematoda</taxon>
        <taxon>Chromadorea</taxon>
        <taxon>Rhabditida</taxon>
        <taxon>Rhabditina</taxon>
        <taxon>Rhabditomorpha</taxon>
        <taxon>Strongyloidea</taxon>
        <taxon>Trichostrongylidae</taxon>
        <taxon>Haemonchus</taxon>
    </lineage>
</organism>
<feature type="signal peptide" evidence="1">
    <location>
        <begin position="1"/>
        <end position="15"/>
    </location>
</feature>
<keyword evidence="1" id="KW-0732">Signal</keyword>
<feature type="chain" id="PRO_5029689964" evidence="1">
    <location>
        <begin position="16"/>
        <end position="147"/>
    </location>
</feature>
<evidence type="ECO:0000313" key="3">
    <source>
        <dbReference type="WBParaSite" id="HCON_00134130-00001"/>
    </source>
</evidence>
<dbReference type="WBParaSite" id="HCON_00134130-00001">
    <property type="protein sequence ID" value="HCON_00134130-00001"/>
    <property type="gene ID" value="HCON_00134130"/>
</dbReference>
<dbReference type="OMA" id="PHHNAYV"/>
<accession>A0A7I4YR77</accession>